<dbReference type="PANTHER" id="PTHR11365:SF2">
    <property type="entry name" value="5-OXOPROLINASE"/>
    <property type="match status" value="1"/>
</dbReference>
<name>A0AAW1N3H2_POPJA</name>
<protein>
    <submittedName>
        <fullName evidence="5">Hydantoinase/oxoprolinase</fullName>
    </submittedName>
</protein>
<keyword evidence="6" id="KW-1185">Reference proteome</keyword>
<dbReference type="GO" id="GO:0005829">
    <property type="term" value="C:cytosol"/>
    <property type="evidence" value="ECO:0007669"/>
    <property type="project" value="TreeGrafter"/>
</dbReference>
<evidence type="ECO:0000259" key="4">
    <source>
        <dbReference type="Pfam" id="PF19278"/>
    </source>
</evidence>
<dbReference type="InterPro" id="IPR045079">
    <property type="entry name" value="Oxoprolinase-like"/>
</dbReference>
<gene>
    <name evidence="5" type="ORF">QE152_g3827</name>
</gene>
<accession>A0AAW1N3H2</accession>
<dbReference type="PANTHER" id="PTHR11365">
    <property type="entry name" value="5-OXOPROLINASE RELATED"/>
    <property type="match status" value="1"/>
</dbReference>
<evidence type="ECO:0000313" key="6">
    <source>
        <dbReference type="Proteomes" id="UP001458880"/>
    </source>
</evidence>
<reference evidence="5 6" key="1">
    <citation type="journal article" date="2024" name="BMC Genomics">
        <title>De novo assembly and annotation of Popillia japonica's genome with initial clues to its potential as an invasive pest.</title>
        <authorList>
            <person name="Cucini C."/>
            <person name="Boschi S."/>
            <person name="Funari R."/>
            <person name="Cardaioli E."/>
            <person name="Iannotti N."/>
            <person name="Marturano G."/>
            <person name="Paoli F."/>
            <person name="Bruttini M."/>
            <person name="Carapelli A."/>
            <person name="Frati F."/>
            <person name="Nardi F."/>
        </authorList>
    </citation>
    <scope>NUCLEOTIDE SEQUENCE [LARGE SCALE GENOMIC DNA]</scope>
    <source>
        <strain evidence="5">DMR45628</strain>
    </source>
</reference>
<dbReference type="GO" id="GO:0017168">
    <property type="term" value="F:5-oxoprolinase (ATP-hydrolyzing) activity"/>
    <property type="evidence" value="ECO:0007669"/>
    <property type="project" value="TreeGrafter"/>
</dbReference>
<evidence type="ECO:0000259" key="2">
    <source>
        <dbReference type="Pfam" id="PF01968"/>
    </source>
</evidence>
<dbReference type="InterPro" id="IPR002821">
    <property type="entry name" value="Hydantoinase_A"/>
</dbReference>
<evidence type="ECO:0000259" key="3">
    <source>
        <dbReference type="Pfam" id="PF02538"/>
    </source>
</evidence>
<feature type="region of interest" description="Disordered" evidence="1">
    <location>
        <begin position="971"/>
        <end position="994"/>
    </location>
</feature>
<feature type="domain" description="Hydantoinase B/oxoprolinase" evidence="3">
    <location>
        <begin position="466"/>
        <end position="980"/>
    </location>
</feature>
<dbReference type="Pfam" id="PF01968">
    <property type="entry name" value="Hydantoinase_A"/>
    <property type="match status" value="1"/>
</dbReference>
<evidence type="ECO:0000313" key="5">
    <source>
        <dbReference type="EMBL" id="KAK9753035.1"/>
    </source>
</evidence>
<dbReference type="GO" id="GO:0006749">
    <property type="term" value="P:glutathione metabolic process"/>
    <property type="evidence" value="ECO:0007669"/>
    <property type="project" value="TreeGrafter"/>
</dbReference>
<dbReference type="InterPro" id="IPR049517">
    <property type="entry name" value="ACX-like_C"/>
</dbReference>
<dbReference type="InterPro" id="IPR003692">
    <property type="entry name" value="Hydantoinase_B"/>
</dbReference>
<feature type="domain" description="Acetophenone carboxylase-like C-terminal" evidence="4">
    <location>
        <begin position="285"/>
        <end position="438"/>
    </location>
</feature>
<dbReference type="Proteomes" id="UP001458880">
    <property type="component" value="Unassembled WGS sequence"/>
</dbReference>
<organism evidence="5 6">
    <name type="scientific">Popillia japonica</name>
    <name type="common">Japanese beetle</name>
    <dbReference type="NCBI Taxonomy" id="7064"/>
    <lineage>
        <taxon>Eukaryota</taxon>
        <taxon>Metazoa</taxon>
        <taxon>Ecdysozoa</taxon>
        <taxon>Arthropoda</taxon>
        <taxon>Hexapoda</taxon>
        <taxon>Insecta</taxon>
        <taxon>Pterygota</taxon>
        <taxon>Neoptera</taxon>
        <taxon>Endopterygota</taxon>
        <taxon>Coleoptera</taxon>
        <taxon>Polyphaga</taxon>
        <taxon>Scarabaeiformia</taxon>
        <taxon>Scarabaeidae</taxon>
        <taxon>Rutelinae</taxon>
        <taxon>Popillia</taxon>
    </lineage>
</organism>
<proteinExistence type="predicted"/>
<sequence length="1015" mass="109500">MQSDGGLTPMNTFNGARAILSGPAGGVVGYAVTTWQKETDLPVIGFDMGGTSTDVSRFAGKYEHVYESTTAGVTIQAPQLDVNTVAAGGGSMLFFRSGLFVVGPESAGAHPGPVCYMKNGPLTVTDANLALGRLLPEYFPKIFGPNEDSPLDKAATMKEFEILRGDINEFLATQSGDQKHDGMSLEEVAMGFVRVANEAMCRPIRALTQAKGYDTARHALACFGGAGGQHACAIARSLGMSTVFVHKYAGILSAYGMALADVVHEAQEPAAKIYASDNFSYFSERLDDLGNQCKQELKTQGFDEDTIELEHFLHLRYDGTDCALMCNPAPSESATRHGDFLRSFIERYQTEFGFTIKGRDIIVDDIRVRGIGRSSIQEDLEQNGCNTEPEEEKVVPTYFEGGFYNTKVYLLEKLSRGHLIKGPAIIMDKLSTILIEPDCTGSITRYGDVKMTIGSGKIKDIGPELDSIQLSIFSHRFMSIAEQMGRILQRTSISTNIKERLDFSCALFGEDGGLVSNAPHIPVHLGAMQEAVQYQMKARDHFSEGDVILSNHPGAGGSHLPDFTVITPVFYKSGNKPIFFVASRGHHADIGGITPGSMPPHSTSLDQEGAAFKSFLLVDKGRFCEDEFTAEINRAGGRNLSDNISDLRAQVAANQKGIQLVCELIDQYGLNVVQAYMGHIQTNAEIAVRDMLKEVAQDALVRTGGTVLEAEDRMDDGSPIKLKVMLNREDGSAICDFSGSGPEVWGNCNAPKAITLSALIYCLRCMVGHDVPLNQGCLAPIDITIPKGSILDPSDNAAVVGGNVLTSQRIVDVVLKAFRACAASQGCMNNITFGSESWGCYETVAGGSGAGPSWNGCSGVHTHMTNTRITDIEIVERRYPVHVRKFMLREGTGGAGRYRGGDGVLRELYFRAPVTLSVLTERRALEPYGLEGGSPGSRGLNLLIKFDGRTINLGPKTAVQVRPGDVFQLHTPGGGGYGSPDSQNENPILGTEKASPASFIERGSVYEYRQAQESV</sequence>
<feature type="domain" description="Hydantoinase A/oxoprolinase" evidence="2">
    <location>
        <begin position="1"/>
        <end position="265"/>
    </location>
</feature>
<comment type="caution">
    <text evidence="5">The sequence shown here is derived from an EMBL/GenBank/DDBJ whole genome shotgun (WGS) entry which is preliminary data.</text>
</comment>
<dbReference type="Pfam" id="PF02538">
    <property type="entry name" value="Hydantoinase_B"/>
    <property type="match status" value="1"/>
</dbReference>
<dbReference type="Pfam" id="PF19278">
    <property type="entry name" value="Hydant_A_C"/>
    <property type="match status" value="1"/>
</dbReference>
<evidence type="ECO:0000256" key="1">
    <source>
        <dbReference type="SAM" id="MobiDB-lite"/>
    </source>
</evidence>
<dbReference type="EMBL" id="JASPKY010000016">
    <property type="protein sequence ID" value="KAK9753035.1"/>
    <property type="molecule type" value="Genomic_DNA"/>
</dbReference>
<dbReference type="AlphaFoldDB" id="A0AAW1N3H2"/>